<evidence type="ECO:0000313" key="1">
    <source>
        <dbReference type="EMBL" id="CAD8478477.1"/>
    </source>
</evidence>
<reference evidence="1" key="1">
    <citation type="submission" date="2021-01" db="EMBL/GenBank/DDBJ databases">
        <authorList>
            <person name="Corre E."/>
            <person name="Pelletier E."/>
            <person name="Niang G."/>
            <person name="Scheremetjew M."/>
            <person name="Finn R."/>
            <person name="Kale V."/>
            <person name="Holt S."/>
            <person name="Cochrane G."/>
            <person name="Meng A."/>
            <person name="Brown T."/>
            <person name="Cohen L."/>
        </authorList>
    </citation>
    <scope>NUCLEOTIDE SEQUENCE</scope>
    <source>
        <strain evidence="1">CCMP1374</strain>
    </source>
</reference>
<name>A0A7S0EAK1_9EUKA</name>
<accession>A0A7S0EAK1</accession>
<gene>
    <name evidence="1" type="ORF">PANT1444_LOCUS5692</name>
</gene>
<protein>
    <recommendedName>
        <fullName evidence="2">Lon N-terminal domain-containing protein</fullName>
    </recommendedName>
</protein>
<sequence>MRLLLLLFASATAYKLSRLGPKGNGVPKVDGYACIPVPKDKLVAPGQRASMHIYDASSLEVVRYAQAHANSTYGQVVIDEVAMQDRRFALLEVGSRVKLLSVTPSVHRDKFGGSSPSFKAEVIGVGLIEPAAVLQKMPFMTVRPAEESCSLLRAGGGVAAPEPGAAAALAEAAEICQGLEELASFKGPMTRKREVEGSTRTIEECVQQVLALRGCEGADEGTRVLLSALAATAFLPGDSRFEAMLLAQRGEGAGAVALVHAALEEESRRRLALKALSGLSAE</sequence>
<evidence type="ECO:0008006" key="2">
    <source>
        <dbReference type="Google" id="ProtNLM"/>
    </source>
</evidence>
<dbReference type="AlphaFoldDB" id="A0A7S0EAK1"/>
<dbReference type="EMBL" id="HBEP01010123">
    <property type="protein sequence ID" value="CAD8478477.1"/>
    <property type="molecule type" value="Transcribed_RNA"/>
</dbReference>
<organism evidence="1">
    <name type="scientific">Phaeocystis antarctica</name>
    <dbReference type="NCBI Taxonomy" id="33657"/>
    <lineage>
        <taxon>Eukaryota</taxon>
        <taxon>Haptista</taxon>
        <taxon>Haptophyta</taxon>
        <taxon>Prymnesiophyceae</taxon>
        <taxon>Phaeocystales</taxon>
        <taxon>Phaeocystaceae</taxon>
        <taxon>Phaeocystis</taxon>
    </lineage>
</organism>
<proteinExistence type="predicted"/>